<dbReference type="PANTHER" id="PTHR13360">
    <property type="entry name" value="ACTIVATING SIGNAL COINTEGRATOR 1 COMPLEX SUBUNIT 1"/>
    <property type="match status" value="1"/>
</dbReference>
<dbReference type="PROSITE" id="PS50894">
    <property type="entry name" value="HPT"/>
    <property type="match status" value="1"/>
</dbReference>
<evidence type="ECO:0000313" key="4">
    <source>
        <dbReference type="EMBL" id="RAR10794.1"/>
    </source>
</evidence>
<sequence length="595" mass="65649">MSIPGAEDQIDSATFEQILEMDEDEDEREFSKSIVYDFFGQADQTFKKMDKELEKKEGKYLKELSELGHFLKGSSATLGLTKVKDSCEKIQHYGQLKDDAGTKDITEEKAQENLGKIIKQAKTEFLEVKDILKEFYHDEDDAAAAADADASDAATPAATTATTILRQATRGPINCRITITTASVPSANSRVASDLAHQLPNQHIRRYNSSPIMGKKKSKGEYNDFLDGEKLRDNTEIRTTLQGFAERDISPPPTGQHRRGSNKTGQGRAKKPPLTHFLCLPLVTDTSRPQLQQGLEKFKQDLASDGPIPSKAVRPVGTLHLTLGVMSLDTRKLEEAIQYLQSLDLHILLRDITHRRIAEKAAEEGEIGENLTPAAMPDTDALTISLEALIPMQSPHKTSILYAEPQDASQRLYPFASALREQFTEKGFLVADTRPLRLHATIMNTIYAKLKRGRGRPKSAKLKDGLKHVEHKVLPHHQNGGEANTNGEDDGASTVGSLDGDTTAPPHPSTAEEGSGPAPPTPGEGHGPDGKSWMRFDARNLIEKYKGFVWADKVRVDRVYICKMGAKKVWSGGCDGEGELLDERYEVIAQKGIFE</sequence>
<dbReference type="PANTHER" id="PTHR13360:SF1">
    <property type="entry name" value="ACTIVATING SIGNAL COINTEGRATOR 1 COMPLEX SUBUNIT 1"/>
    <property type="match status" value="1"/>
</dbReference>
<gene>
    <name evidence="4" type="ORF">DDE83_004938</name>
</gene>
<feature type="domain" description="HPt" evidence="3">
    <location>
        <begin position="27"/>
        <end position="135"/>
    </location>
</feature>
<dbReference type="InterPro" id="IPR009210">
    <property type="entry name" value="ASCC1"/>
</dbReference>
<reference evidence="5" key="1">
    <citation type="submission" date="2018-05" db="EMBL/GenBank/DDBJ databases">
        <title>Draft genome sequence of Stemphylium lycopersici strain CIDEFI 213.</title>
        <authorList>
            <person name="Medina R."/>
            <person name="Franco M.E.E."/>
            <person name="Lucentini C.G."/>
            <person name="Saparrat M.C.N."/>
            <person name="Balatti P.A."/>
        </authorList>
    </citation>
    <scope>NUCLEOTIDE SEQUENCE [LARGE SCALE GENOMIC DNA]</scope>
    <source>
        <strain evidence="5">CIDEFI 213</strain>
    </source>
</reference>
<dbReference type="OrthoDB" id="277832at2759"/>
<dbReference type="GO" id="GO:0006355">
    <property type="term" value="P:regulation of DNA-templated transcription"/>
    <property type="evidence" value="ECO:0007669"/>
    <property type="project" value="TreeGrafter"/>
</dbReference>
<dbReference type="Gene3D" id="3.90.1140.10">
    <property type="entry name" value="Cyclic phosphodiesterase"/>
    <property type="match status" value="1"/>
</dbReference>
<proteinExistence type="predicted"/>
<dbReference type="CDD" id="cd00088">
    <property type="entry name" value="HPT"/>
    <property type="match status" value="1"/>
</dbReference>
<evidence type="ECO:0000256" key="1">
    <source>
        <dbReference type="PROSITE-ProRule" id="PRU00110"/>
    </source>
</evidence>
<evidence type="ECO:0000259" key="3">
    <source>
        <dbReference type="PROSITE" id="PS50894"/>
    </source>
</evidence>
<feature type="region of interest" description="Disordered" evidence="2">
    <location>
        <begin position="243"/>
        <end position="272"/>
    </location>
</feature>
<dbReference type="SUPFAM" id="SSF47226">
    <property type="entry name" value="Histidine-containing phosphotransfer domain, HPT domain"/>
    <property type="match status" value="1"/>
</dbReference>
<dbReference type="EMBL" id="QGDH01000063">
    <property type="protein sequence ID" value="RAR10794.1"/>
    <property type="molecule type" value="Genomic_DNA"/>
</dbReference>
<feature type="modified residue" description="Phosphohistidine" evidence="1">
    <location>
        <position position="69"/>
    </location>
</feature>
<dbReference type="STRING" id="183478.A0A364N3F3"/>
<dbReference type="Pfam" id="PF10469">
    <property type="entry name" value="AKAP7_NLS"/>
    <property type="match status" value="1"/>
</dbReference>
<keyword evidence="1" id="KW-0597">Phosphoprotein</keyword>
<dbReference type="GO" id="GO:0005634">
    <property type="term" value="C:nucleus"/>
    <property type="evidence" value="ECO:0007669"/>
    <property type="project" value="TreeGrafter"/>
</dbReference>
<feature type="region of interest" description="Disordered" evidence="2">
    <location>
        <begin position="475"/>
        <end position="532"/>
    </location>
</feature>
<dbReference type="InterPro" id="IPR036641">
    <property type="entry name" value="HPT_dom_sf"/>
</dbReference>
<dbReference type="Pfam" id="PF01627">
    <property type="entry name" value="Hpt"/>
    <property type="match status" value="1"/>
</dbReference>
<accession>A0A364N3F3</accession>
<organism evidence="4 5">
    <name type="scientific">Stemphylium lycopersici</name>
    <name type="common">Tomato gray leaf spot disease fungus</name>
    <name type="synonym">Thyrospora lycopersici</name>
    <dbReference type="NCBI Taxonomy" id="183478"/>
    <lineage>
        <taxon>Eukaryota</taxon>
        <taxon>Fungi</taxon>
        <taxon>Dikarya</taxon>
        <taxon>Ascomycota</taxon>
        <taxon>Pezizomycotina</taxon>
        <taxon>Dothideomycetes</taxon>
        <taxon>Pleosporomycetidae</taxon>
        <taxon>Pleosporales</taxon>
        <taxon>Pleosporineae</taxon>
        <taxon>Pleosporaceae</taxon>
        <taxon>Stemphylium</taxon>
    </lineage>
</organism>
<dbReference type="AlphaFoldDB" id="A0A364N3F3"/>
<dbReference type="GO" id="GO:0016740">
    <property type="term" value="F:transferase activity"/>
    <property type="evidence" value="ECO:0007669"/>
    <property type="project" value="UniProtKB-KW"/>
</dbReference>
<name>A0A364N3F3_STELY</name>
<dbReference type="Proteomes" id="UP000249619">
    <property type="component" value="Unassembled WGS sequence"/>
</dbReference>
<dbReference type="InterPro" id="IPR008207">
    <property type="entry name" value="Sig_transdc_His_kin_Hpt_dom"/>
</dbReference>
<evidence type="ECO:0000313" key="5">
    <source>
        <dbReference type="Proteomes" id="UP000249619"/>
    </source>
</evidence>
<protein>
    <submittedName>
        <fullName evidence="4">Histidine phosphotransferase hpt1p</fullName>
    </submittedName>
</protein>
<keyword evidence="4" id="KW-0808">Transferase</keyword>
<keyword evidence="5" id="KW-1185">Reference proteome</keyword>
<comment type="caution">
    <text evidence="4">The sequence shown here is derived from an EMBL/GenBank/DDBJ whole genome shotgun (WGS) entry which is preliminary data.</text>
</comment>
<evidence type="ECO:0000256" key="2">
    <source>
        <dbReference type="SAM" id="MobiDB-lite"/>
    </source>
</evidence>
<dbReference type="Gene3D" id="1.20.120.160">
    <property type="entry name" value="HPT domain"/>
    <property type="match status" value="1"/>
</dbReference>
<dbReference type="GO" id="GO:0006307">
    <property type="term" value="P:DNA alkylation repair"/>
    <property type="evidence" value="ECO:0007669"/>
    <property type="project" value="InterPro"/>
</dbReference>
<dbReference type="InterPro" id="IPR019510">
    <property type="entry name" value="AKAP7-like_phosphoesterase"/>
</dbReference>
<dbReference type="GO" id="GO:0000160">
    <property type="term" value="P:phosphorelay signal transduction system"/>
    <property type="evidence" value="ECO:0007669"/>
    <property type="project" value="InterPro"/>
</dbReference>